<dbReference type="OrthoDB" id="9811239at2"/>
<organism evidence="2 3">
    <name type="scientific">Sphingobacterium psychroaquaticum</name>
    <dbReference type="NCBI Taxonomy" id="561061"/>
    <lineage>
        <taxon>Bacteria</taxon>
        <taxon>Pseudomonadati</taxon>
        <taxon>Bacteroidota</taxon>
        <taxon>Sphingobacteriia</taxon>
        <taxon>Sphingobacteriales</taxon>
        <taxon>Sphingobacteriaceae</taxon>
        <taxon>Sphingobacterium</taxon>
    </lineage>
</organism>
<accession>A0A1X7L4T5</accession>
<sequence>MKIVLVQHKDFINGSGGAEKMCCFLANGFHDMGYTVEIATNEDIIGAPMFPLNKGVTVTNIFDAAIEQVRLEPLINYAGKNPWKWLLSKIRKKRAKLINKRIRRAYDDKIYEFNLKQRALVWNRYFERVKPALVVTMSLESVLEITYLNSCAFPIVNSVNGRPDYDYASPFWNRDTQEASLLKAAYTKLAGVQVLFASYEEFIPTIFKGKCFVIPNPVPQPIDNAVVNHFKDKDRYTIVNIGRLDNAGKQQSLAIEVFAQIADSYLDWDLVLWGIGADRKMLQSLIEERGMEKRIFLKGFTENPLDKLKESDVFVFPSKYEGFPLALTEAMSVGLPVLGLRSCSGVNELINHEVNGYLVEGKEDLQTYLVKLIESPSLRQELGQSGKKSMGCYAPALVLQRWSELLTRITN</sequence>
<dbReference type="PANTHER" id="PTHR12526">
    <property type="entry name" value="GLYCOSYLTRANSFERASE"/>
    <property type="match status" value="1"/>
</dbReference>
<dbReference type="Pfam" id="PF00534">
    <property type="entry name" value="Glycos_transf_1"/>
    <property type="match status" value="1"/>
</dbReference>
<keyword evidence="3" id="KW-1185">Reference proteome</keyword>
<keyword evidence="2" id="KW-0808">Transferase</keyword>
<proteinExistence type="predicted"/>
<gene>
    <name evidence="2" type="ORF">SAMN05660862_3546</name>
</gene>
<dbReference type="AlphaFoldDB" id="A0A1X7L4T5"/>
<reference evidence="2 3" key="1">
    <citation type="submission" date="2017-04" db="EMBL/GenBank/DDBJ databases">
        <authorList>
            <person name="Afonso C.L."/>
            <person name="Miller P.J."/>
            <person name="Scott M.A."/>
            <person name="Spackman E."/>
            <person name="Goraichik I."/>
            <person name="Dimitrov K.M."/>
            <person name="Suarez D.L."/>
            <person name="Swayne D.E."/>
        </authorList>
    </citation>
    <scope>NUCLEOTIDE SEQUENCE [LARGE SCALE GENOMIC DNA]</scope>
    <source>
        <strain evidence="2 3">DSM 22418</strain>
    </source>
</reference>
<protein>
    <submittedName>
        <fullName evidence="2">Glycosyltransferase involved in cell wall bisynthesis</fullName>
    </submittedName>
</protein>
<dbReference type="SUPFAM" id="SSF53756">
    <property type="entry name" value="UDP-Glycosyltransferase/glycogen phosphorylase"/>
    <property type="match status" value="1"/>
</dbReference>
<dbReference type="Gene3D" id="3.40.50.2000">
    <property type="entry name" value="Glycogen Phosphorylase B"/>
    <property type="match status" value="2"/>
</dbReference>
<dbReference type="GO" id="GO:0016757">
    <property type="term" value="F:glycosyltransferase activity"/>
    <property type="evidence" value="ECO:0007669"/>
    <property type="project" value="InterPro"/>
</dbReference>
<dbReference type="EMBL" id="FXAU01000008">
    <property type="protein sequence ID" value="SMG48474.1"/>
    <property type="molecule type" value="Genomic_DNA"/>
</dbReference>
<feature type="domain" description="Glycosyl transferase family 1" evidence="1">
    <location>
        <begin position="228"/>
        <end position="388"/>
    </location>
</feature>
<dbReference type="InterPro" id="IPR001296">
    <property type="entry name" value="Glyco_trans_1"/>
</dbReference>
<dbReference type="Proteomes" id="UP000192980">
    <property type="component" value="Unassembled WGS sequence"/>
</dbReference>
<dbReference type="STRING" id="561061.SAMN05660862_3546"/>
<evidence type="ECO:0000259" key="1">
    <source>
        <dbReference type="Pfam" id="PF00534"/>
    </source>
</evidence>
<dbReference type="RefSeq" id="WP_085474241.1">
    <property type="nucleotide sequence ID" value="NZ_FXAU01000008.1"/>
</dbReference>
<evidence type="ECO:0000313" key="2">
    <source>
        <dbReference type="EMBL" id="SMG48474.1"/>
    </source>
</evidence>
<name>A0A1X7L4T5_9SPHI</name>
<evidence type="ECO:0000313" key="3">
    <source>
        <dbReference type="Proteomes" id="UP000192980"/>
    </source>
</evidence>